<evidence type="ECO:0000313" key="2">
    <source>
        <dbReference type="Proteomes" id="UP001059596"/>
    </source>
</evidence>
<comment type="caution">
    <text evidence="1">The sequence shown here is derived from an EMBL/GenBank/DDBJ whole genome shotgun (WGS) entry which is preliminary data.</text>
</comment>
<sequence>MFGCKLYNEQLRGCANDISFVYLYRGKIYYANGTCRKKLFPEQLENFTVIEVI</sequence>
<reference evidence="1" key="1">
    <citation type="journal article" date="2023" name="Genome Biol. Evol.">
        <title>Long-read-based Genome Assembly of Drosophila gunungcola Reveals Fewer Chemosensory Genes in Flower-breeding Species.</title>
        <authorList>
            <person name="Negi A."/>
            <person name="Liao B.Y."/>
            <person name="Yeh S.D."/>
        </authorList>
    </citation>
    <scope>NUCLEOTIDE SEQUENCE</scope>
    <source>
        <strain evidence="1">Sukarami</strain>
    </source>
</reference>
<evidence type="ECO:0000313" key="1">
    <source>
        <dbReference type="EMBL" id="KAI8042544.1"/>
    </source>
</evidence>
<name>A0A9Q0BSU5_9MUSC</name>
<dbReference type="EMBL" id="JAMKOV010000002">
    <property type="protein sequence ID" value="KAI8042544.1"/>
    <property type="molecule type" value="Genomic_DNA"/>
</dbReference>
<protein>
    <submittedName>
        <fullName evidence="1">Uncharacterized protein</fullName>
    </submittedName>
</protein>
<organism evidence="1 2">
    <name type="scientific">Drosophila gunungcola</name>
    <name type="common">fruit fly</name>
    <dbReference type="NCBI Taxonomy" id="103775"/>
    <lineage>
        <taxon>Eukaryota</taxon>
        <taxon>Metazoa</taxon>
        <taxon>Ecdysozoa</taxon>
        <taxon>Arthropoda</taxon>
        <taxon>Hexapoda</taxon>
        <taxon>Insecta</taxon>
        <taxon>Pterygota</taxon>
        <taxon>Neoptera</taxon>
        <taxon>Endopterygota</taxon>
        <taxon>Diptera</taxon>
        <taxon>Brachycera</taxon>
        <taxon>Muscomorpha</taxon>
        <taxon>Ephydroidea</taxon>
        <taxon>Drosophilidae</taxon>
        <taxon>Drosophila</taxon>
        <taxon>Sophophora</taxon>
    </lineage>
</organism>
<dbReference type="Proteomes" id="UP001059596">
    <property type="component" value="Unassembled WGS sequence"/>
</dbReference>
<accession>A0A9Q0BSU5</accession>
<dbReference type="AlphaFoldDB" id="A0A9Q0BSU5"/>
<gene>
    <name evidence="1" type="ORF">M5D96_003857</name>
</gene>
<keyword evidence="2" id="KW-1185">Reference proteome</keyword>
<proteinExistence type="predicted"/>